<evidence type="ECO:0000256" key="1">
    <source>
        <dbReference type="ARBA" id="ARBA00000085"/>
    </source>
</evidence>
<evidence type="ECO:0000256" key="3">
    <source>
        <dbReference type="ARBA" id="ARBA00012438"/>
    </source>
</evidence>
<name>A0A562WSG3_9BACT</name>
<keyword evidence="9" id="KW-0812">Transmembrane</keyword>
<comment type="catalytic activity">
    <reaction evidence="1">
        <text>ATP + protein L-histidine = ADP + protein N-phospho-L-histidine.</text>
        <dbReference type="EC" id="2.7.13.3"/>
    </reaction>
</comment>
<dbReference type="CDD" id="cd06225">
    <property type="entry name" value="HAMP"/>
    <property type="match status" value="1"/>
</dbReference>
<evidence type="ECO:0000256" key="9">
    <source>
        <dbReference type="SAM" id="Phobius"/>
    </source>
</evidence>
<dbReference type="Gene3D" id="3.30.450.290">
    <property type="match status" value="1"/>
</dbReference>
<dbReference type="SMART" id="SM00387">
    <property type="entry name" value="HATPase_c"/>
    <property type="match status" value="1"/>
</dbReference>
<dbReference type="Proteomes" id="UP000319449">
    <property type="component" value="Unassembled WGS sequence"/>
</dbReference>
<feature type="coiled-coil region" evidence="7">
    <location>
        <begin position="261"/>
        <end position="299"/>
    </location>
</feature>
<dbReference type="InterPro" id="IPR003594">
    <property type="entry name" value="HATPase_dom"/>
</dbReference>
<feature type="transmembrane region" description="Helical" evidence="9">
    <location>
        <begin position="6"/>
        <end position="27"/>
    </location>
</feature>
<dbReference type="PROSITE" id="PS50109">
    <property type="entry name" value="HIS_KIN"/>
    <property type="match status" value="1"/>
</dbReference>
<dbReference type="InterPro" id="IPR003660">
    <property type="entry name" value="HAMP_dom"/>
</dbReference>
<accession>A0A562WSG3</accession>
<dbReference type="PRINTS" id="PR00344">
    <property type="entry name" value="BCTRLSENSOR"/>
</dbReference>
<evidence type="ECO:0000313" key="13">
    <source>
        <dbReference type="Proteomes" id="UP000319449"/>
    </source>
</evidence>
<evidence type="ECO:0000256" key="4">
    <source>
        <dbReference type="ARBA" id="ARBA00022553"/>
    </source>
</evidence>
<dbReference type="SUPFAM" id="SSF55874">
    <property type="entry name" value="ATPase domain of HSP90 chaperone/DNA topoisomerase II/histidine kinase"/>
    <property type="match status" value="1"/>
</dbReference>
<dbReference type="Pfam" id="PF00672">
    <property type="entry name" value="HAMP"/>
    <property type="match status" value="1"/>
</dbReference>
<comment type="caution">
    <text evidence="12">The sequence shown here is derived from an EMBL/GenBank/DDBJ whole genome shotgun (WGS) entry which is preliminary data.</text>
</comment>
<protein>
    <recommendedName>
        <fullName evidence="3">histidine kinase</fullName>
        <ecNumber evidence="3">2.7.13.3</ecNumber>
    </recommendedName>
</protein>
<dbReference type="PANTHER" id="PTHR43065:SF42">
    <property type="entry name" value="TWO-COMPONENT SENSOR PPRA"/>
    <property type="match status" value="1"/>
</dbReference>
<dbReference type="AlphaFoldDB" id="A0A562WSG3"/>
<dbReference type="Gene3D" id="1.10.287.130">
    <property type="match status" value="1"/>
</dbReference>
<dbReference type="Gene3D" id="6.10.340.10">
    <property type="match status" value="1"/>
</dbReference>
<evidence type="ECO:0000256" key="7">
    <source>
        <dbReference type="SAM" id="Coils"/>
    </source>
</evidence>
<evidence type="ECO:0000256" key="8">
    <source>
        <dbReference type="SAM" id="MobiDB-lite"/>
    </source>
</evidence>
<feature type="region of interest" description="Disordered" evidence="8">
    <location>
        <begin position="523"/>
        <end position="542"/>
    </location>
</feature>
<dbReference type="InterPro" id="IPR036097">
    <property type="entry name" value="HisK_dim/P_sf"/>
</dbReference>
<evidence type="ECO:0000256" key="6">
    <source>
        <dbReference type="ARBA" id="ARBA00022777"/>
    </source>
</evidence>
<dbReference type="Pfam" id="PF00512">
    <property type="entry name" value="HisKA"/>
    <property type="match status" value="1"/>
</dbReference>
<dbReference type="SUPFAM" id="SSF47384">
    <property type="entry name" value="Homodimeric domain of signal transducing histidine kinase"/>
    <property type="match status" value="1"/>
</dbReference>
<keyword evidence="6 12" id="KW-0418">Kinase</keyword>
<dbReference type="GO" id="GO:0000155">
    <property type="term" value="F:phosphorelay sensor kinase activity"/>
    <property type="evidence" value="ECO:0007669"/>
    <property type="project" value="InterPro"/>
</dbReference>
<reference evidence="12 13" key="1">
    <citation type="submission" date="2019-07" db="EMBL/GenBank/DDBJ databases">
        <title>Genomic Encyclopedia of Archaeal and Bacterial Type Strains, Phase II (KMG-II): from individual species to whole genera.</title>
        <authorList>
            <person name="Goeker M."/>
        </authorList>
    </citation>
    <scope>NUCLEOTIDE SEQUENCE [LARGE SCALE GENOMIC DNA]</scope>
    <source>
        <strain evidence="12 13">ATCC BAA-1139</strain>
    </source>
</reference>
<dbReference type="InterPro" id="IPR005467">
    <property type="entry name" value="His_kinase_dom"/>
</dbReference>
<dbReference type="InterPro" id="IPR004358">
    <property type="entry name" value="Sig_transdc_His_kin-like_C"/>
</dbReference>
<feature type="transmembrane region" description="Helical" evidence="9">
    <location>
        <begin position="192"/>
        <end position="211"/>
    </location>
</feature>
<feature type="domain" description="HAMP" evidence="11">
    <location>
        <begin position="214"/>
        <end position="266"/>
    </location>
</feature>
<keyword evidence="4" id="KW-0597">Phosphoprotein</keyword>
<dbReference type="OrthoDB" id="9781147at2"/>
<keyword evidence="9" id="KW-1133">Transmembrane helix</keyword>
<dbReference type="InterPro" id="IPR036890">
    <property type="entry name" value="HATPase_C_sf"/>
</dbReference>
<dbReference type="CDD" id="cd00082">
    <property type="entry name" value="HisKA"/>
    <property type="match status" value="1"/>
</dbReference>
<dbReference type="GO" id="GO:0016020">
    <property type="term" value="C:membrane"/>
    <property type="evidence" value="ECO:0007669"/>
    <property type="project" value="UniProtKB-SubCell"/>
</dbReference>
<evidence type="ECO:0000256" key="5">
    <source>
        <dbReference type="ARBA" id="ARBA00022679"/>
    </source>
</evidence>
<dbReference type="InterPro" id="IPR003661">
    <property type="entry name" value="HisK_dim/P_dom"/>
</dbReference>
<feature type="domain" description="Histidine kinase" evidence="10">
    <location>
        <begin position="308"/>
        <end position="518"/>
    </location>
</feature>
<dbReference type="Pfam" id="PF02518">
    <property type="entry name" value="HATPase_c"/>
    <property type="match status" value="1"/>
</dbReference>
<keyword evidence="7" id="KW-0175">Coiled coil</keyword>
<keyword evidence="9" id="KW-0472">Membrane</keyword>
<organism evidence="12 13">
    <name type="scientific">Geobacter argillaceus</name>
    <dbReference type="NCBI Taxonomy" id="345631"/>
    <lineage>
        <taxon>Bacteria</taxon>
        <taxon>Pseudomonadati</taxon>
        <taxon>Thermodesulfobacteriota</taxon>
        <taxon>Desulfuromonadia</taxon>
        <taxon>Geobacterales</taxon>
        <taxon>Geobacteraceae</taxon>
        <taxon>Geobacter</taxon>
    </lineage>
</organism>
<sequence length="542" mass="59637">MHRSLTTKLTIVTSVVLLITMTLFAYLNIHGVRKLLLDDAVNNAELLSETLINVTHYQMLVNDRKQVDRIMQDAGSQKGIECIRLINKEGQIIFSTNPKEAGTVLDKKAAACTMCHASGEPLLHASTMNRSRIFTLAGGKQVMGLAKAIYNETSCYVADCHFHPESAKVLGVLDVIVSLENMQAQLSSSRSWVIGLTMVLLLLISLFLAIFTQQLVNKPVKHLLDHTNLLAQGDLTQTIPFSSDDELGELAESFNSMTTSLKKARQELQGWNRTLELKVEERTREIQSMQAQLVRSEKLASVGELVAGIAHEINNPLTGILVYSNLVSEDAKLDPSLQDDMAVIVRETERCANIVRGLLKFSRESVPHKTRTSLTQVMDAALSLVEHQTLFQDIIIIRNYQKALPLIYLDPGQIEQVFINMVLNAGQAMDGTGSLTITIDITPDEQSLFVRVIDTGCGIAEETLAKIFDPFFTTKENRGTGLGLSVSYGIIKNHGGNIEVTSRVGEGTTFTIVLPIAPDEGCTKPFPDQDADGVMGHDHQQV</sequence>
<dbReference type="SMART" id="SM00388">
    <property type="entry name" value="HisKA"/>
    <property type="match status" value="1"/>
</dbReference>
<proteinExistence type="predicted"/>
<evidence type="ECO:0000256" key="2">
    <source>
        <dbReference type="ARBA" id="ARBA00004370"/>
    </source>
</evidence>
<dbReference type="EC" id="2.7.13.3" evidence="3"/>
<evidence type="ECO:0000313" key="12">
    <source>
        <dbReference type="EMBL" id="TWJ33110.1"/>
    </source>
</evidence>
<dbReference type="RefSeq" id="WP_145017798.1">
    <property type="nucleotide sequence ID" value="NZ_VLLN01000002.1"/>
</dbReference>
<keyword evidence="5" id="KW-0808">Transferase</keyword>
<comment type="subcellular location">
    <subcellularLocation>
        <location evidence="2">Membrane</location>
    </subcellularLocation>
</comment>
<dbReference type="SMART" id="SM00304">
    <property type="entry name" value="HAMP"/>
    <property type="match status" value="1"/>
</dbReference>
<keyword evidence="13" id="KW-1185">Reference proteome</keyword>
<evidence type="ECO:0000259" key="11">
    <source>
        <dbReference type="PROSITE" id="PS50885"/>
    </source>
</evidence>
<evidence type="ECO:0000259" key="10">
    <source>
        <dbReference type="PROSITE" id="PS50109"/>
    </source>
</evidence>
<dbReference type="Gene3D" id="3.30.565.10">
    <property type="entry name" value="Histidine kinase-like ATPase, C-terminal domain"/>
    <property type="match status" value="1"/>
</dbReference>
<dbReference type="PANTHER" id="PTHR43065">
    <property type="entry name" value="SENSOR HISTIDINE KINASE"/>
    <property type="match status" value="1"/>
</dbReference>
<gene>
    <name evidence="12" type="ORF">JN12_00523</name>
</gene>
<dbReference type="PROSITE" id="PS50885">
    <property type="entry name" value="HAMP"/>
    <property type="match status" value="1"/>
</dbReference>
<dbReference type="EMBL" id="VLLN01000002">
    <property type="protein sequence ID" value="TWJ33110.1"/>
    <property type="molecule type" value="Genomic_DNA"/>
</dbReference>
<dbReference type="SUPFAM" id="SSF158472">
    <property type="entry name" value="HAMP domain-like"/>
    <property type="match status" value="1"/>
</dbReference>